<evidence type="ECO:0000313" key="2">
    <source>
        <dbReference type="EMBL" id="AGH14133.1"/>
    </source>
</evidence>
<dbReference type="Pfam" id="PF12741">
    <property type="entry name" value="SusD-like"/>
    <property type="match status" value="1"/>
</dbReference>
<name>W5QTG9_9BACT</name>
<reference evidence="2" key="1">
    <citation type="journal article" date="2014" name="J. Ind. Microbiol. Biotechnol.">
        <title>Analysis of the bovine rumen microbiome reveals a diversity of Sus-like polysaccharide utilization loci from the bacterial phylum Bacteroidetes.</title>
        <authorList>
            <person name="Rosewarne C.P."/>
            <person name="Pope P.B."/>
            <person name="Cheung J.L."/>
            <person name="Morrison M."/>
        </authorList>
    </citation>
    <scope>NUCLEOTIDE SEQUENCE</scope>
    <source>
        <strain evidence="2">Sc00066</strain>
    </source>
</reference>
<evidence type="ECO:0000256" key="1">
    <source>
        <dbReference type="SAM" id="SignalP"/>
    </source>
</evidence>
<keyword evidence="1" id="KW-0732">Signal</keyword>
<dbReference type="InterPro" id="IPR024302">
    <property type="entry name" value="SusD-like"/>
</dbReference>
<proteinExistence type="predicted"/>
<feature type="signal peptide" evidence="1">
    <location>
        <begin position="1"/>
        <end position="22"/>
    </location>
</feature>
<feature type="chain" id="PRO_5004872026" evidence="1">
    <location>
        <begin position="23"/>
        <end position="583"/>
    </location>
</feature>
<dbReference type="InterPro" id="IPR041662">
    <property type="entry name" value="SusD-like_2"/>
</dbReference>
<dbReference type="Pfam" id="PF12771">
    <property type="entry name" value="SusD-like_2"/>
    <property type="match status" value="1"/>
</dbReference>
<dbReference type="PROSITE" id="PS51257">
    <property type="entry name" value="PROKAR_LIPOPROTEIN"/>
    <property type="match status" value="1"/>
</dbReference>
<dbReference type="EMBL" id="JX424628">
    <property type="protein sequence ID" value="AGH14133.1"/>
    <property type="molecule type" value="Genomic_DNA"/>
</dbReference>
<dbReference type="Gene3D" id="1.25.40.390">
    <property type="match status" value="1"/>
</dbReference>
<dbReference type="SUPFAM" id="SSF48452">
    <property type="entry name" value="TPR-like"/>
    <property type="match status" value="1"/>
</dbReference>
<accession>W5QTG9</accession>
<protein>
    <submittedName>
        <fullName evidence="2">SusD</fullName>
    </submittedName>
</protein>
<dbReference type="AlphaFoldDB" id="W5QTG9"/>
<organism evidence="2">
    <name type="scientific">Prevotella sp. Sc00066</name>
    <dbReference type="NCBI Taxonomy" id="1231731"/>
    <lineage>
        <taxon>Bacteria</taxon>
        <taxon>Pseudomonadati</taxon>
        <taxon>Bacteroidota</taxon>
        <taxon>Bacteroidia</taxon>
        <taxon>Bacteroidales</taxon>
        <taxon>Prevotellaceae</taxon>
        <taxon>Prevotella</taxon>
    </lineage>
</organism>
<dbReference type="InterPro" id="IPR011990">
    <property type="entry name" value="TPR-like_helical_dom_sf"/>
</dbReference>
<sequence>MKKIYMTMFALLVAGMTFTSCSDSYFEEVNTDDSKASSIAPSAQLTTALLQTYGDFGLMDTYRSYITGFTQHFAGGWNVTNYAGSVHADDDQMRLIWDKYYAVAIKNLVDAINNSEDKPNINAALRIHRVYLMSVLTDTYGELPCKQAGLAYIKGITTPEYESQEDIYNFFFDELAACANQLATGTDLIGGDVTSLSGDAAAWRKYANSLRLRFAMRISGVNPTKAQQEFEKALADEGGYIQSAADDAYIIYTDGPFTLYEGSRDLDFRVNALGEILYGQDPTSPTFVCSTFFNIMNDSNDPRLYRICRHYLNTKRAETKPDREWNVDVTDEVVAYIKKIGDVEQPNNPGAAWYNDWVNAPANSDIPTLDKLVKLYPDAGFDGSNFPARMMRPFLSIDFEMPDRPGALINSAEVEFLLAEAKLNGWNVTGTVEDHFNAGVKASMQWLNTHYLQADKKISDAEINTFVASQAAALTANAKEAINTQAWILHMMNPAEAWANLRRSDYPVLMDRTKLAKFEKDFTYDDVNLQTPTRLRYPILENDYNSKNYNAAIERIGTLNDKGKYVDDWHHRLWWDVADINVK</sequence>